<evidence type="ECO:0000259" key="9">
    <source>
        <dbReference type="Pfam" id="PF14845"/>
    </source>
</evidence>
<comment type="catalytic activity">
    <reaction evidence="1 7">
        <text>Hydrolysis of terminal non-reducing N-acetyl-D-hexosamine residues in N-acetyl-beta-D-hexosaminides.</text>
        <dbReference type="EC" id="3.2.1.52"/>
    </reaction>
</comment>
<dbReference type="Proteomes" id="UP000050795">
    <property type="component" value="Unassembled WGS sequence"/>
</dbReference>
<evidence type="ECO:0000259" key="8">
    <source>
        <dbReference type="Pfam" id="PF00728"/>
    </source>
</evidence>
<dbReference type="GO" id="GO:0005975">
    <property type="term" value="P:carbohydrate metabolic process"/>
    <property type="evidence" value="ECO:0007669"/>
    <property type="project" value="InterPro"/>
</dbReference>
<evidence type="ECO:0000256" key="5">
    <source>
        <dbReference type="ARBA" id="ARBA00023180"/>
    </source>
</evidence>
<dbReference type="GO" id="GO:0004563">
    <property type="term" value="F:beta-N-acetylhexosaminidase activity"/>
    <property type="evidence" value="ECO:0007669"/>
    <property type="project" value="UniProtKB-EC"/>
</dbReference>
<organism evidence="10 11">
    <name type="scientific">Trichobilharzia regenti</name>
    <name type="common">Nasal bird schistosome</name>
    <dbReference type="NCBI Taxonomy" id="157069"/>
    <lineage>
        <taxon>Eukaryota</taxon>
        <taxon>Metazoa</taxon>
        <taxon>Spiralia</taxon>
        <taxon>Lophotrochozoa</taxon>
        <taxon>Platyhelminthes</taxon>
        <taxon>Trematoda</taxon>
        <taxon>Digenea</taxon>
        <taxon>Strigeidida</taxon>
        <taxon>Schistosomatoidea</taxon>
        <taxon>Schistosomatidae</taxon>
        <taxon>Trichobilharzia</taxon>
    </lineage>
</organism>
<reference evidence="11 12" key="2">
    <citation type="submission" date="2023-11" db="UniProtKB">
        <authorList>
            <consortium name="WormBaseParasite"/>
        </authorList>
    </citation>
    <scope>IDENTIFICATION</scope>
</reference>
<dbReference type="InterPro" id="IPR015883">
    <property type="entry name" value="Glyco_hydro_20_cat"/>
</dbReference>
<dbReference type="WBParaSite" id="TREG1_77740.2">
    <property type="protein sequence ID" value="TREG1_77740.2"/>
    <property type="gene ID" value="TREG1_77740"/>
</dbReference>
<evidence type="ECO:0000313" key="11">
    <source>
        <dbReference type="WBParaSite" id="TREG1_77740.2"/>
    </source>
</evidence>
<evidence type="ECO:0000256" key="4">
    <source>
        <dbReference type="ARBA" id="ARBA00022801"/>
    </source>
</evidence>
<dbReference type="FunFam" id="3.20.20.80:FF:000063">
    <property type="entry name" value="Beta-hexosaminidase"/>
    <property type="match status" value="1"/>
</dbReference>
<dbReference type="PIRSF" id="PIRSF001093">
    <property type="entry name" value="B-hxosamndse_ab_euk"/>
    <property type="match status" value="1"/>
</dbReference>
<comment type="similarity">
    <text evidence="2 7">Belongs to the glycosyl hydrolase 20 family.</text>
</comment>
<keyword evidence="3" id="KW-0732">Signal</keyword>
<dbReference type="InterPro" id="IPR029018">
    <property type="entry name" value="Hex-like_dom2"/>
</dbReference>
<dbReference type="Gene3D" id="3.20.20.80">
    <property type="entry name" value="Glycosidases"/>
    <property type="match status" value="1"/>
</dbReference>
<keyword evidence="10" id="KW-1185">Reference proteome</keyword>
<evidence type="ECO:0000256" key="7">
    <source>
        <dbReference type="PIRNR" id="PIRNR001093"/>
    </source>
</evidence>
<dbReference type="InterPro" id="IPR025705">
    <property type="entry name" value="Beta_hexosaminidase_sua/sub"/>
</dbReference>
<dbReference type="EC" id="3.2.1.52" evidence="7"/>
<sequence length="523" mass="59771">MKMTYLISSIFLIISYYAVNSLVPRPLKQEMGESLCSVANLLSIEHDYPYCYILNEALKVFDRRLLHIQRSPQSNDYETVSCSIKVLSFIITSGCDESQNKLWPSEHMDESHKISILDGKIGIESNEVWGVLHALQTVIQLVYRSESGALVIHEQNIEDSPQYGHRGFLLDTADHYISVDGMEKFIDIMAVVKMNVLHWHMTDDTAFPYDSFTYPELSRKGAYDPQKLVYENGDVQRLLQFARQRGIRVIVEFDTPAHTRSWEKGYPGLRTECYKDGKPTGETGPFNPANGTTFEFLKAFFKEVTSVFPETFVHLGGNDVWPSCWKSNPDILKFMEENNFGSDFRKLESYYFDQLTEAIQSVQSEGHPITPVFWDGVYLDGYRPTTTTVIQVWKGGVWTGLVKSITSAGYRVILSSCWLFTGRSSPTNWIKYYECDPTAFNATEEERNLIIGGEAVVYTEHVDESNLIMHSWPDGAAIAERLWSQGPFATNEFQIRLNELRCHLRYLGFNAKPLNGLNSCLRQ</sequence>
<dbReference type="SUPFAM" id="SSF55545">
    <property type="entry name" value="beta-N-acetylhexosaminidase-like domain"/>
    <property type="match status" value="1"/>
</dbReference>
<evidence type="ECO:0000256" key="3">
    <source>
        <dbReference type="ARBA" id="ARBA00022729"/>
    </source>
</evidence>
<feature type="domain" description="Glycoside hydrolase family 20 catalytic" evidence="8">
    <location>
        <begin position="163"/>
        <end position="485"/>
    </location>
</feature>
<evidence type="ECO:0000313" key="12">
    <source>
        <dbReference type="WBParaSite" id="TREG1_77740.3"/>
    </source>
</evidence>
<keyword evidence="4 7" id="KW-0378">Hydrolase</keyword>
<dbReference type="Pfam" id="PF00728">
    <property type="entry name" value="Glyco_hydro_20"/>
    <property type="match status" value="1"/>
</dbReference>
<dbReference type="PANTHER" id="PTHR22600:SF21">
    <property type="entry name" value="BETA-HEXOSAMINIDASE A"/>
    <property type="match status" value="1"/>
</dbReference>
<keyword evidence="5" id="KW-0325">Glycoprotein</keyword>
<dbReference type="PANTHER" id="PTHR22600">
    <property type="entry name" value="BETA-HEXOSAMINIDASE"/>
    <property type="match status" value="1"/>
</dbReference>
<evidence type="ECO:0000313" key="10">
    <source>
        <dbReference type="Proteomes" id="UP000050795"/>
    </source>
</evidence>
<name>A0AA85KBD4_TRIRE</name>
<dbReference type="GO" id="GO:0005764">
    <property type="term" value="C:lysosome"/>
    <property type="evidence" value="ECO:0007669"/>
    <property type="project" value="TreeGrafter"/>
</dbReference>
<keyword evidence="6 7" id="KW-0326">Glycosidase</keyword>
<dbReference type="WBParaSite" id="TREG1_77740.3">
    <property type="protein sequence ID" value="TREG1_77740.3"/>
    <property type="gene ID" value="TREG1_77740"/>
</dbReference>
<dbReference type="SUPFAM" id="SSF51445">
    <property type="entry name" value="(Trans)glycosidases"/>
    <property type="match status" value="1"/>
</dbReference>
<dbReference type="GO" id="GO:0006689">
    <property type="term" value="P:ganglioside catabolic process"/>
    <property type="evidence" value="ECO:0007669"/>
    <property type="project" value="TreeGrafter"/>
</dbReference>
<dbReference type="PRINTS" id="PR00738">
    <property type="entry name" value="GLHYDRLASE20"/>
</dbReference>
<dbReference type="InterPro" id="IPR017853">
    <property type="entry name" value="GH"/>
</dbReference>
<evidence type="ECO:0000256" key="1">
    <source>
        <dbReference type="ARBA" id="ARBA00001231"/>
    </source>
</evidence>
<feature type="domain" description="Beta-hexosaminidase eukaryotic type N-terminal" evidence="9">
    <location>
        <begin position="24"/>
        <end position="141"/>
    </location>
</feature>
<dbReference type="Pfam" id="PF14845">
    <property type="entry name" value="Glycohydro_20b2"/>
    <property type="match status" value="1"/>
</dbReference>
<dbReference type="InterPro" id="IPR029019">
    <property type="entry name" value="HEX_eukaryotic_N"/>
</dbReference>
<dbReference type="GO" id="GO:0016020">
    <property type="term" value="C:membrane"/>
    <property type="evidence" value="ECO:0007669"/>
    <property type="project" value="TreeGrafter"/>
</dbReference>
<evidence type="ECO:0000256" key="6">
    <source>
        <dbReference type="ARBA" id="ARBA00023295"/>
    </source>
</evidence>
<protein>
    <recommendedName>
        <fullName evidence="7">Beta-hexosaminidase</fullName>
        <ecNumber evidence="7">3.2.1.52</ecNumber>
    </recommendedName>
</protein>
<evidence type="ECO:0000256" key="2">
    <source>
        <dbReference type="ARBA" id="ARBA00006285"/>
    </source>
</evidence>
<reference evidence="10" key="1">
    <citation type="submission" date="2022-06" db="EMBL/GenBank/DDBJ databases">
        <authorList>
            <person name="Berger JAMES D."/>
            <person name="Berger JAMES D."/>
        </authorList>
    </citation>
    <scope>NUCLEOTIDE SEQUENCE [LARGE SCALE GENOMIC DNA]</scope>
</reference>
<accession>A0AA85KBD4</accession>
<proteinExistence type="inferred from homology"/>
<dbReference type="GO" id="GO:0030203">
    <property type="term" value="P:glycosaminoglycan metabolic process"/>
    <property type="evidence" value="ECO:0007669"/>
    <property type="project" value="TreeGrafter"/>
</dbReference>
<dbReference type="AlphaFoldDB" id="A0AA85KBD4"/>
<dbReference type="Gene3D" id="3.30.379.10">
    <property type="entry name" value="Chitobiase/beta-hexosaminidase domain 2-like"/>
    <property type="match status" value="1"/>
</dbReference>